<name>A0A9P5TRG8_GYMJU</name>
<sequence length="379" mass="41736">MSRFTQLVQDLGLNDSSYLDTYYPLTGQWVQHTISTVRMVESQERLLYKVRRSLIEEGLSEAQCVSLREEIQMLSRNIRSNPSCTADAPSPVSTHTPSKSSGQATVKTNSDTQSPNPLKRSAPRGDGDETRHSPKIHVSNGYYMTHSGTSTMVSSPVSGTSPSNGSTSNVTSPQSSTQDENSVFMYQSFYGGSSGSQGSPEASNVLPHYLLSPQASAPIPYHPHPPLKRWPNDYTVSELSAGFHAMDLLISQSPTGANMTQRTAFERVFGSRYVKSTVCRHRAVWRKAPRLLREQFEAMGTDERACWGEFVRRVENRPPGKHSSLDMMSPAPGGGLGHYPSQSTPEEEDVHGQESVMSSIQSQVSSNQNNNAMQNSRPF</sequence>
<keyword evidence="3" id="KW-1185">Reference proteome</keyword>
<protein>
    <submittedName>
        <fullName evidence="2">Uncharacterized protein</fullName>
    </submittedName>
</protein>
<feature type="region of interest" description="Disordered" evidence="1">
    <location>
        <begin position="81"/>
        <end position="179"/>
    </location>
</feature>
<organism evidence="2 3">
    <name type="scientific">Gymnopilus junonius</name>
    <name type="common">Spectacular rustgill mushroom</name>
    <name type="synonym">Gymnopilus spectabilis subsp. junonius</name>
    <dbReference type="NCBI Taxonomy" id="109634"/>
    <lineage>
        <taxon>Eukaryota</taxon>
        <taxon>Fungi</taxon>
        <taxon>Dikarya</taxon>
        <taxon>Basidiomycota</taxon>
        <taxon>Agaricomycotina</taxon>
        <taxon>Agaricomycetes</taxon>
        <taxon>Agaricomycetidae</taxon>
        <taxon>Agaricales</taxon>
        <taxon>Agaricineae</taxon>
        <taxon>Hymenogastraceae</taxon>
        <taxon>Gymnopilus</taxon>
    </lineage>
</organism>
<dbReference type="EMBL" id="JADNYJ010000021">
    <property type="protein sequence ID" value="KAF8905734.1"/>
    <property type="molecule type" value="Genomic_DNA"/>
</dbReference>
<dbReference type="OrthoDB" id="128308at2759"/>
<feature type="region of interest" description="Disordered" evidence="1">
    <location>
        <begin position="317"/>
        <end position="379"/>
    </location>
</feature>
<reference evidence="2" key="1">
    <citation type="submission" date="2020-11" db="EMBL/GenBank/DDBJ databases">
        <authorList>
            <consortium name="DOE Joint Genome Institute"/>
            <person name="Ahrendt S."/>
            <person name="Riley R."/>
            <person name="Andreopoulos W."/>
            <person name="LaButti K."/>
            <person name="Pangilinan J."/>
            <person name="Ruiz-duenas F.J."/>
            <person name="Barrasa J.M."/>
            <person name="Sanchez-Garcia M."/>
            <person name="Camarero S."/>
            <person name="Miyauchi S."/>
            <person name="Serrano A."/>
            <person name="Linde D."/>
            <person name="Babiker R."/>
            <person name="Drula E."/>
            <person name="Ayuso-Fernandez I."/>
            <person name="Pacheco R."/>
            <person name="Padilla G."/>
            <person name="Ferreira P."/>
            <person name="Barriuso J."/>
            <person name="Kellner H."/>
            <person name="Castanera R."/>
            <person name="Alfaro M."/>
            <person name="Ramirez L."/>
            <person name="Pisabarro A.G."/>
            <person name="Kuo A."/>
            <person name="Tritt A."/>
            <person name="Lipzen A."/>
            <person name="He G."/>
            <person name="Yan M."/>
            <person name="Ng V."/>
            <person name="Cullen D."/>
            <person name="Martin F."/>
            <person name="Rosso M.-N."/>
            <person name="Henrissat B."/>
            <person name="Hibbett D."/>
            <person name="Martinez A.T."/>
            <person name="Grigoriev I.V."/>
        </authorList>
    </citation>
    <scope>NUCLEOTIDE SEQUENCE</scope>
    <source>
        <strain evidence="2">AH 44721</strain>
    </source>
</reference>
<comment type="caution">
    <text evidence="2">The sequence shown here is derived from an EMBL/GenBank/DDBJ whole genome shotgun (WGS) entry which is preliminary data.</text>
</comment>
<evidence type="ECO:0000313" key="2">
    <source>
        <dbReference type="EMBL" id="KAF8905734.1"/>
    </source>
</evidence>
<dbReference type="Proteomes" id="UP000724874">
    <property type="component" value="Unassembled WGS sequence"/>
</dbReference>
<evidence type="ECO:0000256" key="1">
    <source>
        <dbReference type="SAM" id="MobiDB-lite"/>
    </source>
</evidence>
<feature type="compositionally biased region" description="Basic and acidic residues" evidence="1">
    <location>
        <begin position="123"/>
        <end position="132"/>
    </location>
</feature>
<feature type="compositionally biased region" description="Polar residues" evidence="1">
    <location>
        <begin position="91"/>
        <end position="116"/>
    </location>
</feature>
<accession>A0A9P5TRG8</accession>
<feature type="compositionally biased region" description="Low complexity" evidence="1">
    <location>
        <begin position="147"/>
        <end position="173"/>
    </location>
</feature>
<proteinExistence type="predicted"/>
<dbReference type="AlphaFoldDB" id="A0A9P5TRG8"/>
<evidence type="ECO:0000313" key="3">
    <source>
        <dbReference type="Proteomes" id="UP000724874"/>
    </source>
</evidence>
<feature type="compositionally biased region" description="Low complexity" evidence="1">
    <location>
        <begin position="353"/>
        <end position="379"/>
    </location>
</feature>
<gene>
    <name evidence="2" type="ORF">CPB84DRAFT_562766</name>
</gene>